<reference evidence="2 3" key="1">
    <citation type="submission" date="2021-02" db="EMBL/GenBank/DDBJ databases">
        <title>Genome assembly of Pseudopithomyces chartarum.</title>
        <authorList>
            <person name="Jauregui R."/>
            <person name="Singh J."/>
            <person name="Voisey C."/>
        </authorList>
    </citation>
    <scope>NUCLEOTIDE SEQUENCE [LARGE SCALE GENOMIC DNA]</scope>
    <source>
        <strain evidence="2 3">AGR01</strain>
    </source>
</reference>
<feature type="compositionally biased region" description="Polar residues" evidence="1">
    <location>
        <begin position="56"/>
        <end position="69"/>
    </location>
</feature>
<comment type="caution">
    <text evidence="2">The sequence shown here is derived from an EMBL/GenBank/DDBJ whole genome shotgun (WGS) entry which is preliminary data.</text>
</comment>
<feature type="compositionally biased region" description="Polar residues" evidence="1">
    <location>
        <begin position="1"/>
        <end position="17"/>
    </location>
</feature>
<dbReference type="Proteomes" id="UP001280581">
    <property type="component" value="Unassembled WGS sequence"/>
</dbReference>
<name>A0AAN6RBY8_9PLEO</name>
<organism evidence="2 3">
    <name type="scientific">Pseudopithomyces chartarum</name>
    <dbReference type="NCBI Taxonomy" id="1892770"/>
    <lineage>
        <taxon>Eukaryota</taxon>
        <taxon>Fungi</taxon>
        <taxon>Dikarya</taxon>
        <taxon>Ascomycota</taxon>
        <taxon>Pezizomycotina</taxon>
        <taxon>Dothideomycetes</taxon>
        <taxon>Pleosporomycetidae</taxon>
        <taxon>Pleosporales</taxon>
        <taxon>Massarineae</taxon>
        <taxon>Didymosphaeriaceae</taxon>
        <taxon>Pseudopithomyces</taxon>
    </lineage>
</organism>
<dbReference type="AlphaFoldDB" id="A0AAN6RBY8"/>
<proteinExistence type="predicted"/>
<accession>A0AAN6RBY8</accession>
<feature type="region of interest" description="Disordered" evidence="1">
    <location>
        <begin position="1"/>
        <end position="71"/>
    </location>
</feature>
<gene>
    <name evidence="2" type="ORF">GRF29_1536g274141</name>
</gene>
<evidence type="ECO:0000256" key="1">
    <source>
        <dbReference type="SAM" id="MobiDB-lite"/>
    </source>
</evidence>
<keyword evidence="3" id="KW-1185">Reference proteome</keyword>
<sequence length="171" mass="19379">MASSNTNKTVGATSQVTSRHRTRQAHISINEHETADQNISDDMDVDNASADDETESVTMQASEDGTQGLTDDVQKRLGEMRANRKERNAARKLIIHKTYDVAYAETKEAINSCFDASEYYDAQLARLKDLIEKKTQVETLMAEKLSEMRSKYLKVSKALEKVLEYRIKQLN</sequence>
<evidence type="ECO:0000313" key="3">
    <source>
        <dbReference type="Proteomes" id="UP001280581"/>
    </source>
</evidence>
<protein>
    <submittedName>
        <fullName evidence="2">Uncharacterized protein</fullName>
    </submittedName>
</protein>
<evidence type="ECO:0000313" key="2">
    <source>
        <dbReference type="EMBL" id="KAK3196993.1"/>
    </source>
</evidence>
<feature type="compositionally biased region" description="Acidic residues" evidence="1">
    <location>
        <begin position="39"/>
        <end position="55"/>
    </location>
</feature>
<dbReference type="EMBL" id="WVTA01000021">
    <property type="protein sequence ID" value="KAK3196993.1"/>
    <property type="molecule type" value="Genomic_DNA"/>
</dbReference>